<protein>
    <submittedName>
        <fullName evidence="2">Chitooligosaccharide deacetylase</fullName>
    </submittedName>
</protein>
<dbReference type="Proteomes" id="UP000028864">
    <property type="component" value="Unassembled WGS sequence"/>
</dbReference>
<dbReference type="SUPFAM" id="SSF88713">
    <property type="entry name" value="Glycoside hydrolase/deacetylase"/>
    <property type="match status" value="1"/>
</dbReference>
<dbReference type="InterPro" id="IPR050248">
    <property type="entry name" value="Polysacc_deacetylase_ArnD"/>
</dbReference>
<dbReference type="RefSeq" id="WP_030137495.1">
    <property type="nucleotide sequence ID" value="NZ_LK021337.1"/>
</dbReference>
<reference evidence="2" key="2">
    <citation type="submission" date="2015-09" db="EMBL/GenBank/DDBJ databases">
        <title>Draft genome sequence of Mycobacterium neoaurum DSM 44074.</title>
        <authorList>
            <person name="Croce O."/>
            <person name="Robert C."/>
            <person name="Raoult D."/>
            <person name="Drancourt M."/>
        </authorList>
    </citation>
    <scope>NUCLEOTIDE SEQUENCE</scope>
    <source>
        <strain evidence="2">DSM 44074</strain>
    </source>
</reference>
<gene>
    <name evidence="2" type="ORF">BN1047_01388</name>
</gene>
<reference evidence="2" key="1">
    <citation type="submission" date="2014-05" db="EMBL/GenBank/DDBJ databases">
        <authorList>
            <person name="Urmite Genomes"/>
        </authorList>
    </citation>
    <scope>NUCLEOTIDE SEQUENCE</scope>
    <source>
        <strain evidence="2">DSM 44074</strain>
    </source>
</reference>
<sequence>MRKITWAIAVLVTTLTVSLGTYTLMNARTFQLAGHLVSRVDTDARVIALTFDDGPTDHTPEVLELLSSRNVPATFYLNGAESHRHREHVTAIANAGHEIGNHSYSHRRMVLLSEKTVSDEIERTDEAILQAGYDGPLTFRPPYGKKLWTLPRYLAERDRVTVMWDVAPDSAGNPDRDAIVEQTVRSVRPGSIVLLHVLVDSRSESRAALPLIIDRLIDSGYRFVTVSRLLAMGGGR</sequence>
<dbReference type="PANTHER" id="PTHR10587">
    <property type="entry name" value="GLYCOSYL TRANSFERASE-RELATED"/>
    <property type="match status" value="1"/>
</dbReference>
<organism evidence="2 3">
    <name type="scientific">Mycolicibacterium neoaurum</name>
    <name type="common">Mycobacterium neoaurum</name>
    <dbReference type="NCBI Taxonomy" id="1795"/>
    <lineage>
        <taxon>Bacteria</taxon>
        <taxon>Bacillati</taxon>
        <taxon>Actinomycetota</taxon>
        <taxon>Actinomycetes</taxon>
        <taxon>Mycobacteriales</taxon>
        <taxon>Mycobacteriaceae</taxon>
        <taxon>Mycolicibacterium</taxon>
    </lineage>
</organism>
<dbReference type="InterPro" id="IPR002509">
    <property type="entry name" value="NODB_dom"/>
</dbReference>
<dbReference type="Pfam" id="PF01522">
    <property type="entry name" value="Polysacc_deac_1"/>
    <property type="match status" value="1"/>
</dbReference>
<dbReference type="EMBL" id="LK021337">
    <property type="protein sequence ID" value="CDQ43521.1"/>
    <property type="molecule type" value="Genomic_DNA"/>
</dbReference>
<dbReference type="Gene3D" id="3.20.20.370">
    <property type="entry name" value="Glycoside hydrolase/deacetylase"/>
    <property type="match status" value="1"/>
</dbReference>
<dbReference type="GO" id="GO:0016810">
    <property type="term" value="F:hydrolase activity, acting on carbon-nitrogen (but not peptide) bonds"/>
    <property type="evidence" value="ECO:0007669"/>
    <property type="project" value="InterPro"/>
</dbReference>
<dbReference type="PANTHER" id="PTHR10587:SF125">
    <property type="entry name" value="POLYSACCHARIDE DEACETYLASE YHEN-RELATED"/>
    <property type="match status" value="1"/>
</dbReference>
<evidence type="ECO:0000313" key="3">
    <source>
        <dbReference type="Proteomes" id="UP000028864"/>
    </source>
</evidence>
<accession>A0AAV2WGZ1</accession>
<evidence type="ECO:0000259" key="1">
    <source>
        <dbReference type="PROSITE" id="PS51677"/>
    </source>
</evidence>
<proteinExistence type="predicted"/>
<name>A0AAV2WGZ1_MYCNE</name>
<dbReference type="AlphaFoldDB" id="A0AAV2WGZ1"/>
<evidence type="ECO:0000313" key="2">
    <source>
        <dbReference type="EMBL" id="CDQ43521.1"/>
    </source>
</evidence>
<dbReference type="InterPro" id="IPR011330">
    <property type="entry name" value="Glyco_hydro/deAcase_b/a-brl"/>
</dbReference>
<feature type="domain" description="NodB homology" evidence="1">
    <location>
        <begin position="45"/>
        <end position="224"/>
    </location>
</feature>
<dbReference type="PROSITE" id="PS51677">
    <property type="entry name" value="NODB"/>
    <property type="match status" value="1"/>
</dbReference>
<dbReference type="GO" id="GO:0005975">
    <property type="term" value="P:carbohydrate metabolic process"/>
    <property type="evidence" value="ECO:0007669"/>
    <property type="project" value="InterPro"/>
</dbReference>